<evidence type="ECO:0000313" key="2">
    <source>
        <dbReference type="EMBL" id="KGH46606.1"/>
    </source>
</evidence>
<sequence>MRVLVTGASGFVGSRLAPALEEAGHEVRAMTRHPDTYSGAGTPVPGDVGDEASLRTALADCEAAYYLVHSLDSADFQEKDAAAARSFARAAADAGVRRIIYLGGLGNDSDDLSAHLRSRRQVERLLGETGVPVTALRAGIVVGHGGVSWEMTRQLVAHLPAMVTPRWVHTRTQPIAVADVVRYLVGVLGAPEAEGRAFDVGGPEVLEYLEMLTRVAEIQGRRLLIVPVPLLSPKLSSYWLSLVTDVDVQTGRSLIDSMTNEVVVKDDSIRRVVPFEPMTYDEAVLTALGERARDRREARAATTGLVG</sequence>
<dbReference type="InterPro" id="IPR051207">
    <property type="entry name" value="ComplexI_NDUFA9_subunit"/>
</dbReference>
<dbReference type="Proteomes" id="UP000029713">
    <property type="component" value="Unassembled WGS sequence"/>
</dbReference>
<dbReference type="RefSeq" id="WP_036335860.1">
    <property type="nucleotide sequence ID" value="NZ_JPMX01000044.1"/>
</dbReference>
<gene>
    <name evidence="2" type="ORF">IN07_11400</name>
</gene>
<feature type="domain" description="NAD(P)-binding" evidence="1">
    <location>
        <begin position="7"/>
        <end position="142"/>
    </location>
</feature>
<dbReference type="STRING" id="1522368.IN07_11400"/>
<dbReference type="GO" id="GO:0044877">
    <property type="term" value="F:protein-containing complex binding"/>
    <property type="evidence" value="ECO:0007669"/>
    <property type="project" value="TreeGrafter"/>
</dbReference>
<comment type="caution">
    <text evidence="2">The sequence shown here is derived from an EMBL/GenBank/DDBJ whole genome shotgun (WGS) entry which is preliminary data.</text>
</comment>
<accession>A0A098YA04</accession>
<dbReference type="Pfam" id="PF13460">
    <property type="entry name" value="NAD_binding_10"/>
    <property type="match status" value="1"/>
</dbReference>
<dbReference type="Gene3D" id="3.40.50.720">
    <property type="entry name" value="NAD(P)-binding Rossmann-like Domain"/>
    <property type="match status" value="1"/>
</dbReference>
<dbReference type="InterPro" id="IPR036291">
    <property type="entry name" value="NAD(P)-bd_dom_sf"/>
</dbReference>
<organism evidence="2 3">
    <name type="scientific">Modestobacter caceresii</name>
    <dbReference type="NCBI Taxonomy" id="1522368"/>
    <lineage>
        <taxon>Bacteria</taxon>
        <taxon>Bacillati</taxon>
        <taxon>Actinomycetota</taxon>
        <taxon>Actinomycetes</taxon>
        <taxon>Geodermatophilales</taxon>
        <taxon>Geodermatophilaceae</taxon>
        <taxon>Modestobacter</taxon>
    </lineage>
</organism>
<dbReference type="SUPFAM" id="SSF51735">
    <property type="entry name" value="NAD(P)-binding Rossmann-fold domains"/>
    <property type="match status" value="1"/>
</dbReference>
<dbReference type="AlphaFoldDB" id="A0A098YA04"/>
<dbReference type="PANTHER" id="PTHR12126">
    <property type="entry name" value="NADH-UBIQUINONE OXIDOREDUCTASE 39 KDA SUBUNIT-RELATED"/>
    <property type="match status" value="1"/>
</dbReference>
<reference evidence="2 3" key="1">
    <citation type="submission" date="2014-07" db="EMBL/GenBank/DDBJ databases">
        <title>Biosystematic studies on Modestobacter strains isolated from extreme hyper-arid desert soil and from historic building.</title>
        <authorList>
            <person name="Bukarasam K."/>
            <person name="Bull A."/>
            <person name="Girard G."/>
            <person name="van Wezel G."/>
            <person name="Goodfellow M."/>
        </authorList>
    </citation>
    <scope>NUCLEOTIDE SEQUENCE [LARGE SCALE GENOMIC DNA]</scope>
    <source>
        <strain evidence="2 3">KNN45-2b</strain>
    </source>
</reference>
<dbReference type="PANTHER" id="PTHR12126:SF11">
    <property type="entry name" value="NADH DEHYDROGENASE [UBIQUINONE] 1 ALPHA SUBCOMPLEX SUBUNIT 9, MITOCHONDRIAL"/>
    <property type="match status" value="1"/>
</dbReference>
<evidence type="ECO:0000313" key="3">
    <source>
        <dbReference type="Proteomes" id="UP000029713"/>
    </source>
</evidence>
<name>A0A098YA04_9ACTN</name>
<keyword evidence="3" id="KW-1185">Reference proteome</keyword>
<protein>
    <submittedName>
        <fullName evidence="2">NADH-binding protein</fullName>
    </submittedName>
</protein>
<dbReference type="OrthoDB" id="9774199at2"/>
<dbReference type="InterPro" id="IPR016040">
    <property type="entry name" value="NAD(P)-bd_dom"/>
</dbReference>
<proteinExistence type="predicted"/>
<evidence type="ECO:0000259" key="1">
    <source>
        <dbReference type="Pfam" id="PF13460"/>
    </source>
</evidence>
<dbReference type="EMBL" id="JPMX01000044">
    <property type="protein sequence ID" value="KGH46606.1"/>
    <property type="molecule type" value="Genomic_DNA"/>
</dbReference>